<evidence type="ECO:0000256" key="3">
    <source>
        <dbReference type="ARBA" id="ARBA00022840"/>
    </source>
</evidence>
<evidence type="ECO:0000313" key="7">
    <source>
        <dbReference type="Proteomes" id="UP000435649"/>
    </source>
</evidence>
<dbReference type="GO" id="GO:0016887">
    <property type="term" value="F:ATP hydrolysis activity"/>
    <property type="evidence" value="ECO:0007669"/>
    <property type="project" value="TreeGrafter"/>
</dbReference>
<dbReference type="SUPFAM" id="SSF52540">
    <property type="entry name" value="P-loop containing nucleoside triphosphate hydrolases"/>
    <property type="match status" value="1"/>
</dbReference>
<keyword evidence="2" id="KW-0547">Nucleotide-binding</keyword>
<dbReference type="Gene3D" id="3.30.450.90">
    <property type="match status" value="1"/>
</dbReference>
<evidence type="ECO:0000259" key="5">
    <source>
        <dbReference type="Pfam" id="PF00437"/>
    </source>
</evidence>
<feature type="domain" description="Bacterial type II secretion system protein E" evidence="5">
    <location>
        <begin position="112"/>
        <end position="381"/>
    </location>
</feature>
<proteinExistence type="inferred from homology"/>
<sequence length="455" mass="48230">MLYNLFAVLILLGWIFSGVYALDSISGKIGENARGRKWLNLAAVFFGPFVLLGVWASSAFRKEESGEEGASVPVVVRGKGKRGAPVALLTDRAGNPVTPLDNRPPAVEAMETVYQLMQEAVERKATRVIVQPDLEGEYHVRFRIDGAEENISSLGALQGGSLVSAFKHAAGMSTSERRSSQSGGFFLQTGKAPLNCPAQSSRSGGGEQIVVRLGTIEAVPPLEGLGIPAGGLAELRELLGGGSGLVLLLGRPGSGLTTTMYSILQSPELAERRIASFESPVEFKLDNVMQNEVDPHRGNTLLKLLGNAINDGADTLAVGNLNDAESARLTVNFARNGKLSVAVLDCATPLEAFARFEKWEITPRMLGGMPLCLLSQALARKTGGGYAAVFDLPDRSALDSALETKGVTIDMVRQAIGKGGDGTGLMEELDILVNDGTITRDEAARVVKTIARKGE</sequence>
<dbReference type="AlphaFoldDB" id="A0A844G346"/>
<dbReference type="RefSeq" id="WP_106053757.1">
    <property type="nucleotide sequence ID" value="NZ_CALXOB010000050.1"/>
</dbReference>
<dbReference type="PANTHER" id="PTHR30258">
    <property type="entry name" value="TYPE II SECRETION SYSTEM PROTEIN GSPE-RELATED"/>
    <property type="match status" value="1"/>
</dbReference>
<dbReference type="GO" id="GO:0005886">
    <property type="term" value="C:plasma membrane"/>
    <property type="evidence" value="ECO:0007669"/>
    <property type="project" value="TreeGrafter"/>
</dbReference>
<name>A0A844G346_9BACT</name>
<keyword evidence="3" id="KW-0067">ATP-binding</keyword>
<keyword evidence="4" id="KW-1133">Transmembrane helix</keyword>
<comment type="similarity">
    <text evidence="1">Belongs to the GSP E family.</text>
</comment>
<evidence type="ECO:0000256" key="1">
    <source>
        <dbReference type="ARBA" id="ARBA00006611"/>
    </source>
</evidence>
<dbReference type="InterPro" id="IPR001482">
    <property type="entry name" value="T2SS/T4SS_dom"/>
</dbReference>
<dbReference type="Proteomes" id="UP000435649">
    <property type="component" value="Unassembled WGS sequence"/>
</dbReference>
<keyword evidence="7" id="KW-1185">Reference proteome</keyword>
<accession>A0A844G346</accession>
<dbReference type="InterPro" id="IPR027417">
    <property type="entry name" value="P-loop_NTPase"/>
</dbReference>
<dbReference type="Pfam" id="PF00437">
    <property type="entry name" value="T2SSE"/>
    <property type="match status" value="1"/>
</dbReference>
<organism evidence="6 7">
    <name type="scientific">Victivallis lenta</name>
    <dbReference type="NCBI Taxonomy" id="2606640"/>
    <lineage>
        <taxon>Bacteria</taxon>
        <taxon>Pseudomonadati</taxon>
        <taxon>Lentisphaerota</taxon>
        <taxon>Lentisphaeria</taxon>
        <taxon>Victivallales</taxon>
        <taxon>Victivallaceae</taxon>
        <taxon>Victivallis</taxon>
    </lineage>
</organism>
<comment type="caution">
    <text evidence="6">The sequence shown here is derived from an EMBL/GenBank/DDBJ whole genome shotgun (WGS) entry which is preliminary data.</text>
</comment>
<keyword evidence="4" id="KW-0812">Transmembrane</keyword>
<evidence type="ECO:0000256" key="4">
    <source>
        <dbReference type="SAM" id="Phobius"/>
    </source>
</evidence>
<dbReference type="PANTHER" id="PTHR30258:SF2">
    <property type="entry name" value="COMG OPERON PROTEIN 1"/>
    <property type="match status" value="1"/>
</dbReference>
<gene>
    <name evidence="6" type="ORF">FYJ85_14090</name>
</gene>
<dbReference type="GO" id="GO:0005524">
    <property type="term" value="F:ATP binding"/>
    <property type="evidence" value="ECO:0007669"/>
    <property type="project" value="UniProtKB-KW"/>
</dbReference>
<keyword evidence="4" id="KW-0472">Membrane</keyword>
<dbReference type="Gene3D" id="3.40.50.300">
    <property type="entry name" value="P-loop containing nucleotide triphosphate hydrolases"/>
    <property type="match status" value="1"/>
</dbReference>
<reference evidence="6 7" key="1">
    <citation type="submission" date="2019-08" db="EMBL/GenBank/DDBJ databases">
        <title>In-depth cultivation of the pig gut microbiome towards novel bacterial diversity and tailored functional studies.</title>
        <authorList>
            <person name="Wylensek D."/>
            <person name="Hitch T.C.A."/>
            <person name="Clavel T."/>
        </authorList>
    </citation>
    <scope>NUCLEOTIDE SEQUENCE [LARGE SCALE GENOMIC DNA]</scope>
    <source>
        <strain evidence="6 7">BBE-744-WT-12</strain>
    </source>
</reference>
<dbReference type="EMBL" id="VUNS01000016">
    <property type="protein sequence ID" value="MST98170.1"/>
    <property type="molecule type" value="Genomic_DNA"/>
</dbReference>
<evidence type="ECO:0000256" key="2">
    <source>
        <dbReference type="ARBA" id="ARBA00022741"/>
    </source>
</evidence>
<evidence type="ECO:0000313" key="6">
    <source>
        <dbReference type="EMBL" id="MST98170.1"/>
    </source>
</evidence>
<protein>
    <recommendedName>
        <fullName evidence="5">Bacterial type II secretion system protein E domain-containing protein</fullName>
    </recommendedName>
</protein>
<feature type="transmembrane region" description="Helical" evidence="4">
    <location>
        <begin position="37"/>
        <end position="56"/>
    </location>
</feature>